<feature type="domain" description="SSD" evidence="9">
    <location>
        <begin position="203"/>
        <end position="333"/>
    </location>
</feature>
<keyword evidence="4 8" id="KW-0812">Transmembrane</keyword>
<proteinExistence type="inferred from homology"/>
<dbReference type="AlphaFoldDB" id="A0AA41Q7N9"/>
<feature type="transmembrane region" description="Helical" evidence="8">
    <location>
        <begin position="279"/>
        <end position="300"/>
    </location>
</feature>
<evidence type="ECO:0000256" key="2">
    <source>
        <dbReference type="ARBA" id="ARBA00010157"/>
    </source>
</evidence>
<name>A0AA41Q7N9_9ACTN</name>
<feature type="transmembrane region" description="Helical" evidence="8">
    <location>
        <begin position="180"/>
        <end position="197"/>
    </location>
</feature>
<keyword evidence="5 8" id="KW-1133">Transmembrane helix</keyword>
<comment type="subcellular location">
    <subcellularLocation>
        <location evidence="1">Cell membrane</location>
        <topology evidence="1">Multi-pass membrane protein</topology>
    </subcellularLocation>
</comment>
<evidence type="ECO:0000313" key="11">
    <source>
        <dbReference type="Proteomes" id="UP001165378"/>
    </source>
</evidence>
<dbReference type="GO" id="GO:0005886">
    <property type="term" value="C:plasma membrane"/>
    <property type="evidence" value="ECO:0007669"/>
    <property type="project" value="UniProtKB-SubCell"/>
</dbReference>
<evidence type="ECO:0000256" key="3">
    <source>
        <dbReference type="ARBA" id="ARBA00022475"/>
    </source>
</evidence>
<dbReference type="InterPro" id="IPR000731">
    <property type="entry name" value="SSD"/>
</dbReference>
<feature type="transmembrane region" description="Helical" evidence="8">
    <location>
        <begin position="575"/>
        <end position="593"/>
    </location>
</feature>
<dbReference type="InterPro" id="IPR004869">
    <property type="entry name" value="MMPL_dom"/>
</dbReference>
<evidence type="ECO:0000259" key="9">
    <source>
        <dbReference type="PROSITE" id="PS50156"/>
    </source>
</evidence>
<dbReference type="EMBL" id="JAKFHA010000026">
    <property type="protein sequence ID" value="MCF2531702.1"/>
    <property type="molecule type" value="Genomic_DNA"/>
</dbReference>
<organism evidence="10 11">
    <name type="scientific">Yinghuangia soli</name>
    <dbReference type="NCBI Taxonomy" id="2908204"/>
    <lineage>
        <taxon>Bacteria</taxon>
        <taxon>Bacillati</taxon>
        <taxon>Actinomycetota</taxon>
        <taxon>Actinomycetes</taxon>
        <taxon>Kitasatosporales</taxon>
        <taxon>Streptomycetaceae</taxon>
        <taxon>Yinghuangia</taxon>
    </lineage>
</organism>
<evidence type="ECO:0000256" key="8">
    <source>
        <dbReference type="SAM" id="Phobius"/>
    </source>
</evidence>
<sequence length="711" mass="74975">MKSWEKLSALPCGRRSKWVVVVGWLIIVMALMPTLGSKLAGAQNNEMAAWLPGSAESTKVVEEQEKFRDELFAPGVVVWERASGLTDADRAAIDDDAKAFAGIKGVIGPLPGVTYDPSGKAAQIVIPIEIAKEGWGDLLKTVDAIEETAANNPAGLKHYTTGPAGIGADQASAFEGLEGTILYATMGVVILILLLTYRSPVLWIVPVLSAVFAMFTAWSAVYLSTKAGVTVNGQSFAVLNIMIFGAGTDYALLLIARYREELANFEDRHEAMAHALHRAGPAIVASAATVALSMLVLLAADMNSTQGMGPVCAIGIAVGLVVMLTLLPALLVICGRWIFWPKKPRVGEVSVHKGGIWDRVGGLIGRRSRSVWVVTAIILGALSFGIMQLQTGGVKNEDQFTNKPSSIVGAEVSGKYFPQGSGDPVHVLANKSQQGAVQAALASVKNVDPNGIIPTGEAGDRVELSVTLTVPTDTDEARDTVTAMRKAVHAVPQADAIVGGGPALVLDMMKASERDDKVIIPLILIAVFLVLCVLLRSIIAPLILIATVVLSFAAALGISAFFFENVFGFVGGDPSLPLFVFVFLVALGIDYNIFLMHRVREESVKHGTRKGALIGLSATGGVITSAGLVLAATFAVFTAMPLVGFVTMGFAVALGVLLDTFVVRSVLVTALTHDIGRKIWWPGELANRPDEPDDDGGAGGQGSDDRDKVLV</sequence>
<feature type="transmembrane region" description="Helical" evidence="8">
    <location>
        <begin position="204"/>
        <end position="224"/>
    </location>
</feature>
<gene>
    <name evidence="10" type="ORF">LZ495_31410</name>
</gene>
<feature type="transmembrane region" description="Helical" evidence="8">
    <location>
        <begin position="18"/>
        <end position="36"/>
    </location>
</feature>
<keyword evidence="3" id="KW-1003">Cell membrane</keyword>
<feature type="transmembrane region" description="Helical" evidence="8">
    <location>
        <begin position="542"/>
        <end position="563"/>
    </location>
</feature>
<dbReference type="PROSITE" id="PS50156">
    <property type="entry name" value="SSD"/>
    <property type="match status" value="2"/>
</dbReference>
<dbReference type="RefSeq" id="WP_235056351.1">
    <property type="nucleotide sequence ID" value="NZ_JAKFHA010000026.1"/>
</dbReference>
<dbReference type="SUPFAM" id="SSF82866">
    <property type="entry name" value="Multidrug efflux transporter AcrB transmembrane domain"/>
    <property type="match status" value="2"/>
</dbReference>
<feature type="transmembrane region" description="Helical" evidence="8">
    <location>
        <begin position="518"/>
        <end position="535"/>
    </location>
</feature>
<evidence type="ECO:0000256" key="7">
    <source>
        <dbReference type="SAM" id="MobiDB-lite"/>
    </source>
</evidence>
<protein>
    <submittedName>
        <fullName evidence="10">MMPL family transporter</fullName>
    </submittedName>
</protein>
<dbReference type="PANTHER" id="PTHR33406:SF6">
    <property type="entry name" value="MEMBRANE PROTEIN YDGH-RELATED"/>
    <property type="match status" value="1"/>
</dbReference>
<keyword evidence="6 8" id="KW-0472">Membrane</keyword>
<comment type="similarity">
    <text evidence="2">Belongs to the resistance-nodulation-cell division (RND) (TC 2.A.6) family. MmpL subfamily.</text>
</comment>
<evidence type="ECO:0000256" key="6">
    <source>
        <dbReference type="ARBA" id="ARBA00023136"/>
    </source>
</evidence>
<dbReference type="InterPro" id="IPR050545">
    <property type="entry name" value="Mycobact_MmpL"/>
</dbReference>
<accession>A0AA41Q7N9</accession>
<evidence type="ECO:0000256" key="5">
    <source>
        <dbReference type="ARBA" id="ARBA00022989"/>
    </source>
</evidence>
<feature type="transmembrane region" description="Helical" evidence="8">
    <location>
        <begin position="312"/>
        <end position="339"/>
    </location>
</feature>
<reference evidence="10" key="1">
    <citation type="submission" date="2022-01" db="EMBL/GenBank/DDBJ databases">
        <title>Genome-Based Taxonomic Classification of the Phylum Actinobacteria.</title>
        <authorList>
            <person name="Gao Y."/>
        </authorList>
    </citation>
    <scope>NUCLEOTIDE SEQUENCE</scope>
    <source>
        <strain evidence="10">KLBMP 8922</strain>
    </source>
</reference>
<feature type="domain" description="SSD" evidence="9">
    <location>
        <begin position="545"/>
        <end position="673"/>
    </location>
</feature>
<dbReference type="Pfam" id="PF03176">
    <property type="entry name" value="MMPL"/>
    <property type="match status" value="2"/>
</dbReference>
<feature type="region of interest" description="Disordered" evidence="7">
    <location>
        <begin position="686"/>
        <end position="711"/>
    </location>
</feature>
<evidence type="ECO:0000256" key="1">
    <source>
        <dbReference type="ARBA" id="ARBA00004651"/>
    </source>
</evidence>
<evidence type="ECO:0000256" key="4">
    <source>
        <dbReference type="ARBA" id="ARBA00022692"/>
    </source>
</evidence>
<feature type="transmembrane region" description="Helical" evidence="8">
    <location>
        <begin position="236"/>
        <end position="258"/>
    </location>
</feature>
<evidence type="ECO:0000313" key="10">
    <source>
        <dbReference type="EMBL" id="MCF2531702.1"/>
    </source>
</evidence>
<dbReference type="Proteomes" id="UP001165378">
    <property type="component" value="Unassembled WGS sequence"/>
</dbReference>
<dbReference type="Gene3D" id="1.20.1640.10">
    <property type="entry name" value="Multidrug efflux transporter AcrB transmembrane domain"/>
    <property type="match status" value="2"/>
</dbReference>
<comment type="caution">
    <text evidence="10">The sequence shown here is derived from an EMBL/GenBank/DDBJ whole genome shotgun (WGS) entry which is preliminary data.</text>
</comment>
<dbReference type="PANTHER" id="PTHR33406">
    <property type="entry name" value="MEMBRANE PROTEIN MJ1562-RELATED"/>
    <property type="match status" value="1"/>
</dbReference>
<feature type="transmembrane region" description="Helical" evidence="8">
    <location>
        <begin position="643"/>
        <end position="667"/>
    </location>
</feature>
<feature type="transmembrane region" description="Helical" evidence="8">
    <location>
        <begin position="613"/>
        <end position="637"/>
    </location>
</feature>
<keyword evidence="11" id="KW-1185">Reference proteome</keyword>
<feature type="transmembrane region" description="Helical" evidence="8">
    <location>
        <begin position="371"/>
        <end position="389"/>
    </location>
</feature>